<evidence type="ECO:0000313" key="2">
    <source>
        <dbReference type="Proteomes" id="UP000178417"/>
    </source>
</evidence>
<dbReference type="InterPro" id="IPR010181">
    <property type="entry name" value="CGCAxxGCC_motif"/>
</dbReference>
<dbReference type="Pfam" id="PF09719">
    <property type="entry name" value="C_GCAxxG_C_C"/>
    <property type="match status" value="1"/>
</dbReference>
<gene>
    <name evidence="1" type="ORF">A2310_06680</name>
</gene>
<proteinExistence type="predicted"/>
<sequence>MSVQKAKDNYLGKNKRRLNCAQSILDSFREKFNIDEATFNKFSRFGGGGAPNGVCGAYYAAKYILEKTDPEKSKELDVFFIEAAKSLNCKEIRGLKTLSCLGCVEKASQFINNFCF</sequence>
<comment type="caution">
    <text evidence="1">The sequence shown here is derived from an EMBL/GenBank/DDBJ whole genome shotgun (WGS) entry which is preliminary data.</text>
</comment>
<evidence type="ECO:0008006" key="3">
    <source>
        <dbReference type="Google" id="ProtNLM"/>
    </source>
</evidence>
<dbReference type="AlphaFoldDB" id="A0A1F4SX06"/>
<protein>
    <recommendedName>
        <fullName evidence="3">C_GCAxxG_C_C family protein</fullName>
    </recommendedName>
</protein>
<name>A0A1F4SX06_UNCSA</name>
<dbReference type="EMBL" id="MEUB01000011">
    <property type="protein sequence ID" value="OGC24213.1"/>
    <property type="molecule type" value="Genomic_DNA"/>
</dbReference>
<dbReference type="STRING" id="1802579.A2310_06680"/>
<organism evidence="1 2">
    <name type="scientific">candidate division WOR-1 bacterium RIFOXYB2_FULL_37_13</name>
    <dbReference type="NCBI Taxonomy" id="1802579"/>
    <lineage>
        <taxon>Bacteria</taxon>
        <taxon>Bacillati</taxon>
        <taxon>Saganbacteria</taxon>
    </lineage>
</organism>
<dbReference type="Proteomes" id="UP000178417">
    <property type="component" value="Unassembled WGS sequence"/>
</dbReference>
<reference evidence="1 2" key="1">
    <citation type="journal article" date="2016" name="Nat. Commun.">
        <title>Thousands of microbial genomes shed light on interconnected biogeochemical processes in an aquifer system.</title>
        <authorList>
            <person name="Anantharaman K."/>
            <person name="Brown C.T."/>
            <person name="Hug L.A."/>
            <person name="Sharon I."/>
            <person name="Castelle C.J."/>
            <person name="Probst A.J."/>
            <person name="Thomas B.C."/>
            <person name="Singh A."/>
            <person name="Wilkins M.J."/>
            <person name="Karaoz U."/>
            <person name="Brodie E.L."/>
            <person name="Williams K.H."/>
            <person name="Hubbard S.S."/>
            <person name="Banfield J.F."/>
        </authorList>
    </citation>
    <scope>NUCLEOTIDE SEQUENCE [LARGE SCALE GENOMIC DNA]</scope>
</reference>
<accession>A0A1F4SX06</accession>
<evidence type="ECO:0000313" key="1">
    <source>
        <dbReference type="EMBL" id="OGC24213.1"/>
    </source>
</evidence>